<evidence type="ECO:0000256" key="1">
    <source>
        <dbReference type="SAM" id="MobiDB-lite"/>
    </source>
</evidence>
<comment type="caution">
    <text evidence="3">The sequence shown here is derived from an EMBL/GenBank/DDBJ whole genome shotgun (WGS) entry which is preliminary data.</text>
</comment>
<feature type="domain" description="DUF6699" evidence="2">
    <location>
        <begin position="63"/>
        <end position="124"/>
    </location>
</feature>
<dbReference type="InterPro" id="IPR046522">
    <property type="entry name" value="DUF6699"/>
</dbReference>
<dbReference type="OrthoDB" id="5363135at2759"/>
<dbReference type="AlphaFoldDB" id="A0A9W8YUH2"/>
<evidence type="ECO:0000313" key="3">
    <source>
        <dbReference type="EMBL" id="KAJ4393060.1"/>
    </source>
</evidence>
<evidence type="ECO:0000313" key="4">
    <source>
        <dbReference type="Proteomes" id="UP001140453"/>
    </source>
</evidence>
<dbReference type="Pfam" id="PF20415">
    <property type="entry name" value="DUF6699"/>
    <property type="match status" value="1"/>
</dbReference>
<accession>A0A9W8YUH2</accession>
<sequence length="170" mass="19073">MTEPLSKVDSAVEGVSPVEEKKKPRQSTIAAEGVYKLEDLVAEGKIIQIAKETQKTGWKINSSPNTIEDKDILKLHLTEPPIKKVDLYFPLGLHVTARSMKGVTIKDAMDAIHKQYKKKQDDELPEPYLRGFEYDTDTEESKLRLLVHLTSTPEVAQTGGSKKKKGKKDE</sequence>
<feature type="region of interest" description="Disordered" evidence="1">
    <location>
        <begin position="1"/>
        <end position="27"/>
    </location>
</feature>
<dbReference type="Proteomes" id="UP001140453">
    <property type="component" value="Unassembled WGS sequence"/>
</dbReference>
<evidence type="ECO:0000259" key="2">
    <source>
        <dbReference type="Pfam" id="PF20415"/>
    </source>
</evidence>
<name>A0A9W8YUH2_9PEZI</name>
<protein>
    <recommendedName>
        <fullName evidence="2">DUF6699 domain-containing protein</fullName>
    </recommendedName>
</protein>
<gene>
    <name evidence="3" type="ORF">N0V93_002267</name>
</gene>
<dbReference type="EMBL" id="JAPEVB010000002">
    <property type="protein sequence ID" value="KAJ4393060.1"/>
    <property type="molecule type" value="Genomic_DNA"/>
</dbReference>
<reference evidence="3" key="1">
    <citation type="submission" date="2022-10" db="EMBL/GenBank/DDBJ databases">
        <title>Tapping the CABI collections for fungal endophytes: first genome assemblies for Collariella, Neodidymelliopsis, Ascochyta clinopodiicola, Didymella pomorum, Didymosphaeria variabile, Neocosmospora piperis and Neocucurbitaria cava.</title>
        <authorList>
            <person name="Hill R."/>
        </authorList>
    </citation>
    <scope>NUCLEOTIDE SEQUENCE</scope>
    <source>
        <strain evidence="3">IMI 355082</strain>
    </source>
</reference>
<proteinExistence type="predicted"/>
<keyword evidence="4" id="KW-1185">Reference proteome</keyword>
<organism evidence="3 4">
    <name type="scientific">Gnomoniopsis smithogilvyi</name>
    <dbReference type="NCBI Taxonomy" id="1191159"/>
    <lineage>
        <taxon>Eukaryota</taxon>
        <taxon>Fungi</taxon>
        <taxon>Dikarya</taxon>
        <taxon>Ascomycota</taxon>
        <taxon>Pezizomycotina</taxon>
        <taxon>Sordariomycetes</taxon>
        <taxon>Sordariomycetidae</taxon>
        <taxon>Diaporthales</taxon>
        <taxon>Gnomoniaceae</taxon>
        <taxon>Gnomoniopsis</taxon>
    </lineage>
</organism>